<dbReference type="GO" id="GO:0003677">
    <property type="term" value="F:DNA binding"/>
    <property type="evidence" value="ECO:0007669"/>
    <property type="project" value="UniProtKB-KW"/>
</dbReference>
<protein>
    <recommendedName>
        <fullName evidence="3">HTH CENPB-type domain-containing protein</fullName>
    </recommendedName>
</protein>
<evidence type="ECO:0000259" key="3">
    <source>
        <dbReference type="PROSITE" id="PS51253"/>
    </source>
</evidence>
<dbReference type="PANTHER" id="PTHR19303:SF57">
    <property type="entry name" value="HTH CENPB-TYPE DOMAIN-CONTAINING PROTEIN"/>
    <property type="match status" value="1"/>
</dbReference>
<dbReference type="Proteomes" id="UP000469452">
    <property type="component" value="Unassembled WGS sequence"/>
</dbReference>
<feature type="non-terminal residue" evidence="4">
    <location>
        <position position="483"/>
    </location>
</feature>
<dbReference type="PROSITE" id="PS51253">
    <property type="entry name" value="HTH_CENPB"/>
    <property type="match status" value="1"/>
</dbReference>
<dbReference type="AlphaFoldDB" id="A0A6A4ZAV9"/>
<name>A0A6A4ZAV9_APHAT</name>
<feature type="region of interest" description="Disordered" evidence="2">
    <location>
        <begin position="28"/>
        <end position="53"/>
    </location>
</feature>
<dbReference type="Pfam" id="PF03184">
    <property type="entry name" value="DDE_1"/>
    <property type="match status" value="1"/>
</dbReference>
<organism evidence="4 5">
    <name type="scientific">Aphanomyces astaci</name>
    <name type="common">Crayfish plague agent</name>
    <dbReference type="NCBI Taxonomy" id="112090"/>
    <lineage>
        <taxon>Eukaryota</taxon>
        <taxon>Sar</taxon>
        <taxon>Stramenopiles</taxon>
        <taxon>Oomycota</taxon>
        <taxon>Saprolegniomycetes</taxon>
        <taxon>Saprolegniales</taxon>
        <taxon>Verrucalvaceae</taxon>
        <taxon>Aphanomyces</taxon>
    </lineage>
</organism>
<dbReference type="VEuPathDB" id="FungiDB:H257_00917"/>
<accession>A0A6A4ZAV9</accession>
<dbReference type="EMBL" id="VJMI01019142">
    <property type="protein sequence ID" value="KAF0708122.1"/>
    <property type="molecule type" value="Genomic_DNA"/>
</dbReference>
<comment type="caution">
    <text evidence="4">The sequence shown here is derived from an EMBL/GenBank/DDBJ whole genome shotgun (WGS) entry which is preliminary data.</text>
</comment>
<dbReference type="InterPro" id="IPR004875">
    <property type="entry name" value="DDE_SF_endonuclease_dom"/>
</dbReference>
<feature type="domain" description="HTH CENPB-type" evidence="3">
    <location>
        <begin position="124"/>
        <end position="197"/>
    </location>
</feature>
<dbReference type="Pfam" id="PF03221">
    <property type="entry name" value="HTH_Tnp_Tc5"/>
    <property type="match status" value="1"/>
</dbReference>
<dbReference type="GO" id="GO:0005634">
    <property type="term" value="C:nucleus"/>
    <property type="evidence" value="ECO:0007669"/>
    <property type="project" value="TreeGrafter"/>
</dbReference>
<sequence length="483" mass="55479">MYLLAPNALSLPHSQPFFNCMAENLPIPPAPPRSRPTGRPVHKYGPKKKRQQHHNLVCSYQERHDVIQYYGTHGMAATLSKFYTNLSTTSRETQRKKIYQWLAKKDHIAGMVSTTRTAKQRSWRRLSAGTTLSHETEEMLVRWVHDMRKDGVPVTHAMLQLMALEAAVDEGYSEDEFKAGWHWMVGFKRRHKLSLRARTRVGQDSNEDGIATRQEFSQHVRDFMGEHGVDVVYNADQTAVNYEYLPTKTINDVGEKTMWVKCGGKTKERVTTMVLANSAGTKHPLFLILRTMKSKVKTVVQENLVERQGFGKRRWESVEPMEAKFNCRVSEKSTAWWNGSISLSFLQFHFSDRPDRDTKPVLLLWDDVSAHWTEEVVAYATSINVVLVRIPPRFKWICQPADVAWNRPLKSRLRDKWIGLLRQQITRSKTMKTQFKVQAPSRATVVSWITSVCTDLPESTIINGFRACDFIDGQTIETIDDGG</sequence>
<proteinExistence type="predicted"/>
<evidence type="ECO:0000256" key="1">
    <source>
        <dbReference type="ARBA" id="ARBA00023125"/>
    </source>
</evidence>
<evidence type="ECO:0000313" key="4">
    <source>
        <dbReference type="EMBL" id="KAF0708122.1"/>
    </source>
</evidence>
<feature type="compositionally biased region" description="Basic residues" evidence="2">
    <location>
        <begin position="40"/>
        <end position="53"/>
    </location>
</feature>
<keyword evidence="1" id="KW-0238">DNA-binding</keyword>
<dbReference type="PANTHER" id="PTHR19303">
    <property type="entry name" value="TRANSPOSON"/>
    <property type="match status" value="1"/>
</dbReference>
<dbReference type="SUPFAM" id="SSF46689">
    <property type="entry name" value="Homeodomain-like"/>
    <property type="match status" value="1"/>
</dbReference>
<dbReference type="SMART" id="SM00674">
    <property type="entry name" value="CENPB"/>
    <property type="match status" value="1"/>
</dbReference>
<evidence type="ECO:0000256" key="2">
    <source>
        <dbReference type="SAM" id="MobiDB-lite"/>
    </source>
</evidence>
<gene>
    <name evidence="4" type="ORF">AaE_013345</name>
</gene>
<dbReference type="InterPro" id="IPR006600">
    <property type="entry name" value="HTH_CenpB_DNA-bd_dom"/>
</dbReference>
<dbReference type="InterPro" id="IPR050863">
    <property type="entry name" value="CenT-Element_Derived"/>
</dbReference>
<evidence type="ECO:0000313" key="5">
    <source>
        <dbReference type="Proteomes" id="UP000469452"/>
    </source>
</evidence>
<reference evidence="4 5" key="1">
    <citation type="submission" date="2019-06" db="EMBL/GenBank/DDBJ databases">
        <title>Genomics analysis of Aphanomyces spp. identifies a new class of oomycete effector associated with host adaptation.</title>
        <authorList>
            <person name="Gaulin E."/>
        </authorList>
    </citation>
    <scope>NUCLEOTIDE SEQUENCE [LARGE SCALE GENOMIC DNA]</scope>
    <source>
        <strain evidence="4 5">E</strain>
    </source>
</reference>
<dbReference type="Gene3D" id="1.10.10.60">
    <property type="entry name" value="Homeodomain-like"/>
    <property type="match status" value="1"/>
</dbReference>
<dbReference type="InterPro" id="IPR009057">
    <property type="entry name" value="Homeodomain-like_sf"/>
</dbReference>